<reference evidence="1 2" key="1">
    <citation type="submission" date="2022-01" db="EMBL/GenBank/DDBJ databases">
        <authorList>
            <person name="Xiong W."/>
            <person name="Schranz E."/>
        </authorList>
    </citation>
    <scope>NUCLEOTIDE SEQUENCE [LARGE SCALE GENOMIC DNA]</scope>
</reference>
<dbReference type="AlphaFoldDB" id="A0AAU9MB02"/>
<gene>
    <name evidence="1" type="ORF">LVIROSA_LOCUS10688</name>
</gene>
<sequence length="70" mass="7981">MELHHKSFIVLGGASLRILYLLEFSEKPTDFEIFIVRISQISSILVGDCISSSSSFSTWLCKFRIKLENV</sequence>
<dbReference type="Proteomes" id="UP001157418">
    <property type="component" value="Unassembled WGS sequence"/>
</dbReference>
<dbReference type="EMBL" id="CAKMRJ010001112">
    <property type="protein sequence ID" value="CAH1423410.1"/>
    <property type="molecule type" value="Genomic_DNA"/>
</dbReference>
<protein>
    <submittedName>
        <fullName evidence="1">Uncharacterized protein</fullName>
    </submittedName>
</protein>
<name>A0AAU9MB02_9ASTR</name>
<evidence type="ECO:0000313" key="1">
    <source>
        <dbReference type="EMBL" id="CAH1423410.1"/>
    </source>
</evidence>
<comment type="caution">
    <text evidence="1">The sequence shown here is derived from an EMBL/GenBank/DDBJ whole genome shotgun (WGS) entry which is preliminary data.</text>
</comment>
<proteinExistence type="predicted"/>
<accession>A0AAU9MB02</accession>
<keyword evidence="2" id="KW-1185">Reference proteome</keyword>
<organism evidence="1 2">
    <name type="scientific">Lactuca virosa</name>
    <dbReference type="NCBI Taxonomy" id="75947"/>
    <lineage>
        <taxon>Eukaryota</taxon>
        <taxon>Viridiplantae</taxon>
        <taxon>Streptophyta</taxon>
        <taxon>Embryophyta</taxon>
        <taxon>Tracheophyta</taxon>
        <taxon>Spermatophyta</taxon>
        <taxon>Magnoliopsida</taxon>
        <taxon>eudicotyledons</taxon>
        <taxon>Gunneridae</taxon>
        <taxon>Pentapetalae</taxon>
        <taxon>asterids</taxon>
        <taxon>campanulids</taxon>
        <taxon>Asterales</taxon>
        <taxon>Asteraceae</taxon>
        <taxon>Cichorioideae</taxon>
        <taxon>Cichorieae</taxon>
        <taxon>Lactucinae</taxon>
        <taxon>Lactuca</taxon>
    </lineage>
</organism>
<evidence type="ECO:0000313" key="2">
    <source>
        <dbReference type="Proteomes" id="UP001157418"/>
    </source>
</evidence>